<evidence type="ECO:0008006" key="4">
    <source>
        <dbReference type="Google" id="ProtNLM"/>
    </source>
</evidence>
<organism evidence="2 3">
    <name type="scientific">Eptatretus burgeri</name>
    <name type="common">Inshore hagfish</name>
    <dbReference type="NCBI Taxonomy" id="7764"/>
    <lineage>
        <taxon>Eukaryota</taxon>
        <taxon>Metazoa</taxon>
        <taxon>Chordata</taxon>
        <taxon>Craniata</taxon>
        <taxon>Vertebrata</taxon>
        <taxon>Cyclostomata</taxon>
        <taxon>Myxini</taxon>
        <taxon>Myxiniformes</taxon>
        <taxon>Myxinidae</taxon>
        <taxon>Eptatretinae</taxon>
        <taxon>Eptatretus</taxon>
    </lineage>
</organism>
<accession>A0A8C4R637</accession>
<dbReference type="GeneTree" id="ENSGT00390000005911"/>
<dbReference type="PANTHER" id="PTHR16036">
    <property type="entry name" value="ANKYRIN REPEAT AND ZINC FINGER DOMAIN-CONTAINING PROTEIN 1"/>
    <property type="match status" value="1"/>
</dbReference>
<feature type="region of interest" description="Disordered" evidence="1">
    <location>
        <begin position="108"/>
        <end position="144"/>
    </location>
</feature>
<name>A0A8C4R637_EPTBU</name>
<keyword evidence="3" id="KW-1185">Reference proteome</keyword>
<feature type="compositionally biased region" description="Polar residues" evidence="1">
    <location>
        <begin position="132"/>
        <end position="141"/>
    </location>
</feature>
<protein>
    <recommendedName>
        <fullName evidence="4">Ankyrin repeat and zinc finger domain-containing protein 1</fullName>
    </recommendedName>
</protein>
<evidence type="ECO:0000313" key="3">
    <source>
        <dbReference type="Proteomes" id="UP000694388"/>
    </source>
</evidence>
<reference evidence="2" key="1">
    <citation type="submission" date="2025-08" db="UniProtKB">
        <authorList>
            <consortium name="Ensembl"/>
        </authorList>
    </citation>
    <scope>IDENTIFICATION</scope>
</reference>
<dbReference type="Ensembl" id="ENSEBUT00000026331.1">
    <property type="protein sequence ID" value="ENSEBUP00000025755.1"/>
    <property type="gene ID" value="ENSEBUG00000015862.1"/>
</dbReference>
<dbReference type="Proteomes" id="UP000694388">
    <property type="component" value="Unplaced"/>
</dbReference>
<evidence type="ECO:0000256" key="1">
    <source>
        <dbReference type="SAM" id="MobiDB-lite"/>
    </source>
</evidence>
<dbReference type="InterPro" id="IPR047139">
    <property type="entry name" value="ANKZ1/VMS1"/>
</dbReference>
<dbReference type="GO" id="GO:0036503">
    <property type="term" value="P:ERAD pathway"/>
    <property type="evidence" value="ECO:0007669"/>
    <property type="project" value="TreeGrafter"/>
</dbReference>
<reference evidence="2" key="2">
    <citation type="submission" date="2025-09" db="UniProtKB">
        <authorList>
            <consortium name="Ensembl"/>
        </authorList>
    </citation>
    <scope>IDENTIFICATION</scope>
</reference>
<dbReference type="AlphaFoldDB" id="A0A8C4R637"/>
<dbReference type="PANTHER" id="PTHR16036:SF2">
    <property type="entry name" value="TRNA ENDONUCLEASE ANKZF1"/>
    <property type="match status" value="1"/>
</dbReference>
<proteinExistence type="predicted"/>
<sequence>MPTRCSIFSLCDNKVLFYPNSTAGTLSDMVVIKAAYTNREPERTSQTGHSEQPESTERQACSTCLCQLDGRQEQVEHYKTDWHRFNLKQRLVGGSPVSAERFEAITGDISSISGSGSESGESSDEGNDRAHNTTPTATSQCLDGKLGDEKEDRVCREWRNPKIILQNSEGKLLSLYRCALHGKKEHYSAEEFAEKLKSLCGDVMWVVLMAGGGHFAGAVFRGYAPYLTWKTFNRGQRAFLINSCTGPLGQLRL</sequence>
<evidence type="ECO:0000313" key="2">
    <source>
        <dbReference type="Ensembl" id="ENSEBUP00000025755.1"/>
    </source>
</evidence>
<feature type="compositionally biased region" description="Low complexity" evidence="1">
    <location>
        <begin position="108"/>
        <end position="120"/>
    </location>
</feature>